<keyword evidence="2" id="KW-1185">Reference proteome</keyword>
<evidence type="ECO:0000313" key="1">
    <source>
        <dbReference type="EMBL" id="KAG7386047.1"/>
    </source>
</evidence>
<dbReference type="EMBL" id="JAGDFM010000109">
    <property type="protein sequence ID" value="KAG7386047.1"/>
    <property type="molecule type" value="Genomic_DNA"/>
</dbReference>
<name>A0A8T1VXH9_9STRA</name>
<sequence>MIGDVLCCSGSRGALLSERLDFENPPGFGAWIEGEVSPPPYETGFWGQTSNNGQPDDAKILQFCIVRDSVCVERNFGANDEGELYWTETAVAPQARGQMARSGLIRSRSCIKALCGWTPGSASVRVISLGGGPSDGRALA</sequence>
<organism evidence="1 2">
    <name type="scientific">Phytophthora pseudosyringae</name>
    <dbReference type="NCBI Taxonomy" id="221518"/>
    <lineage>
        <taxon>Eukaryota</taxon>
        <taxon>Sar</taxon>
        <taxon>Stramenopiles</taxon>
        <taxon>Oomycota</taxon>
        <taxon>Peronosporomycetes</taxon>
        <taxon>Peronosporales</taxon>
        <taxon>Peronosporaceae</taxon>
        <taxon>Phytophthora</taxon>
    </lineage>
</organism>
<evidence type="ECO:0000313" key="2">
    <source>
        <dbReference type="Proteomes" id="UP000694044"/>
    </source>
</evidence>
<dbReference type="AlphaFoldDB" id="A0A8T1VXH9"/>
<dbReference type="Proteomes" id="UP000694044">
    <property type="component" value="Unassembled WGS sequence"/>
</dbReference>
<comment type="caution">
    <text evidence="1">The sequence shown here is derived from an EMBL/GenBank/DDBJ whole genome shotgun (WGS) entry which is preliminary data.</text>
</comment>
<reference evidence="1" key="1">
    <citation type="submission" date="2021-02" db="EMBL/GenBank/DDBJ databases">
        <authorList>
            <person name="Palmer J.M."/>
        </authorList>
    </citation>
    <scope>NUCLEOTIDE SEQUENCE</scope>
    <source>
        <strain evidence="1">SCRP734</strain>
    </source>
</reference>
<accession>A0A8T1VXH9</accession>
<protein>
    <submittedName>
        <fullName evidence="1">Uncharacterized protein</fullName>
    </submittedName>
</protein>
<proteinExistence type="predicted"/>
<gene>
    <name evidence="1" type="ORF">PHYPSEUDO_000715</name>
</gene>